<evidence type="ECO:0008006" key="3">
    <source>
        <dbReference type="Google" id="ProtNLM"/>
    </source>
</evidence>
<feature type="region of interest" description="Disordered" evidence="1">
    <location>
        <begin position="1"/>
        <end position="35"/>
    </location>
</feature>
<name>A0A0G4GAW9_9ALVE</name>
<organism evidence="2">
    <name type="scientific">Chromera velia CCMP2878</name>
    <dbReference type="NCBI Taxonomy" id="1169474"/>
    <lineage>
        <taxon>Eukaryota</taxon>
        <taxon>Sar</taxon>
        <taxon>Alveolata</taxon>
        <taxon>Colpodellida</taxon>
        <taxon>Chromeraceae</taxon>
        <taxon>Chromera</taxon>
    </lineage>
</organism>
<evidence type="ECO:0000256" key="1">
    <source>
        <dbReference type="SAM" id="MobiDB-lite"/>
    </source>
</evidence>
<dbReference type="EMBL" id="CDMZ01001047">
    <property type="protein sequence ID" value="CEM26275.1"/>
    <property type="molecule type" value="Genomic_DNA"/>
</dbReference>
<accession>A0A0G4GAW9</accession>
<reference evidence="2" key="1">
    <citation type="submission" date="2014-11" db="EMBL/GenBank/DDBJ databases">
        <authorList>
            <person name="Otto D Thomas"/>
            <person name="Naeem Raeece"/>
        </authorList>
    </citation>
    <scope>NUCLEOTIDE SEQUENCE</scope>
</reference>
<feature type="compositionally biased region" description="Polar residues" evidence="1">
    <location>
        <begin position="8"/>
        <end position="26"/>
    </location>
</feature>
<evidence type="ECO:0000313" key="2">
    <source>
        <dbReference type="EMBL" id="CEM26275.1"/>
    </source>
</evidence>
<dbReference type="AlphaFoldDB" id="A0A0G4GAW9"/>
<sequence length="293" mass="32437">MAAIRVGNPSSFVSYQKSSLKSSNPSAAARAGVKKQEKKEHFDDIYTQETPVLFKEKILDGLDYKSDNYNKTLFDRSVLPLCRQIEKAGGIVQYVDLCCCFGNTTLACVNGMSVDEIRDSWRDEQICFSLDKPRRFSARTLGIDISTNALDYGKTAGIFDSTIACDLNKILLSGDTPQHQELVSSLASADVLVAAAALVYLDLQTIDALLSAFSASTKPGLVLVNFLNPFNLEKADKTKRLLLQHLHFVSSQATQHRLLSPMERQNFPGEEWAHLELWVLSRRPAAAEDSGKD</sequence>
<dbReference type="VEuPathDB" id="CryptoDB:Cvel_21082"/>
<dbReference type="SUPFAM" id="SSF53335">
    <property type="entry name" value="S-adenosyl-L-methionine-dependent methyltransferases"/>
    <property type="match status" value="1"/>
</dbReference>
<proteinExistence type="predicted"/>
<protein>
    <recommendedName>
        <fullName evidence="3">Methyltransferase domain-containing protein</fullName>
    </recommendedName>
</protein>
<dbReference type="InterPro" id="IPR029063">
    <property type="entry name" value="SAM-dependent_MTases_sf"/>
</dbReference>
<gene>
    <name evidence="2" type="ORF">Cvel_21082</name>
</gene>